<dbReference type="eggNOG" id="COG2885">
    <property type="taxonomic scope" value="Bacteria"/>
</dbReference>
<dbReference type="Gene3D" id="3.30.1330.60">
    <property type="entry name" value="OmpA-like domain"/>
    <property type="match status" value="1"/>
</dbReference>
<dbReference type="STRING" id="547042.BACCOPRO_00702"/>
<evidence type="ECO:0008006" key="5">
    <source>
        <dbReference type="Google" id="ProtNLM"/>
    </source>
</evidence>
<dbReference type="InterPro" id="IPR036737">
    <property type="entry name" value="OmpA-like_sf"/>
</dbReference>
<proteinExistence type="predicted"/>
<keyword evidence="1" id="KW-0175">Coiled coil</keyword>
<name>S0F527_9BACT</name>
<dbReference type="Proteomes" id="UP000014073">
    <property type="component" value="Unassembled WGS sequence"/>
</dbReference>
<gene>
    <name evidence="3" type="ORF">BACCOPRO_00702</name>
</gene>
<keyword evidence="2" id="KW-0732">Signal</keyword>
<evidence type="ECO:0000313" key="4">
    <source>
        <dbReference type="Proteomes" id="UP000014073"/>
    </source>
</evidence>
<accession>S0F527</accession>
<dbReference type="AlphaFoldDB" id="S0F527"/>
<dbReference type="EMBL" id="ACBW01000047">
    <property type="protein sequence ID" value="EEF75219.1"/>
    <property type="molecule type" value="Genomic_DNA"/>
</dbReference>
<evidence type="ECO:0000313" key="3">
    <source>
        <dbReference type="EMBL" id="EEF75219.1"/>
    </source>
</evidence>
<dbReference type="HOGENOM" id="CLU_766515_0_0_10"/>
<organism evidence="3 4">
    <name type="scientific">Phocaeicola coprophilus DSM 18228 = JCM 13818</name>
    <dbReference type="NCBI Taxonomy" id="547042"/>
    <lineage>
        <taxon>Bacteria</taxon>
        <taxon>Pseudomonadati</taxon>
        <taxon>Bacteroidota</taxon>
        <taxon>Bacteroidia</taxon>
        <taxon>Bacteroidales</taxon>
        <taxon>Bacteroidaceae</taxon>
        <taxon>Phocaeicola</taxon>
    </lineage>
</organism>
<feature type="signal peptide" evidence="2">
    <location>
        <begin position="1"/>
        <end position="21"/>
    </location>
</feature>
<dbReference type="RefSeq" id="WP_008140827.1">
    <property type="nucleotide sequence ID" value="NZ_EQ973632.1"/>
</dbReference>
<feature type="chain" id="PRO_5004486032" description="OmpA-like domain-containing protein" evidence="2">
    <location>
        <begin position="22"/>
        <end position="356"/>
    </location>
</feature>
<feature type="coiled-coil region" evidence="1">
    <location>
        <begin position="213"/>
        <end position="240"/>
    </location>
</feature>
<reference evidence="3 4" key="1">
    <citation type="submission" date="2008-12" db="EMBL/GenBank/DDBJ databases">
        <authorList>
            <person name="Fulton L."/>
            <person name="Clifton S."/>
            <person name="Fulton B."/>
            <person name="Xu J."/>
            <person name="Minx P."/>
            <person name="Pepin K.H."/>
            <person name="Johnson M."/>
            <person name="Bhonagiri V."/>
            <person name="Nash W.E."/>
            <person name="Mardis E.R."/>
            <person name="Wilson R.K."/>
        </authorList>
    </citation>
    <scope>NUCLEOTIDE SEQUENCE [LARGE SCALE GENOMIC DNA]</scope>
    <source>
        <strain evidence="3 4">DSM 18228</strain>
    </source>
</reference>
<dbReference type="OrthoDB" id="1043192at2"/>
<dbReference type="GeneID" id="78404804"/>
<keyword evidence="4" id="KW-1185">Reference proteome</keyword>
<evidence type="ECO:0000256" key="2">
    <source>
        <dbReference type="SAM" id="SignalP"/>
    </source>
</evidence>
<evidence type="ECO:0000256" key="1">
    <source>
        <dbReference type="SAM" id="Coils"/>
    </source>
</evidence>
<sequence length="356" mass="39578">MMKKSLILAACAALITVGANAQETETFHKYNWFVTGGVNTEAFMNTDGYVTATGKIGAGLWINPWAGLKLEGVAGNTHLLTDSRGQVFGGHLTYMTHLYGGKKYRPFNLNAVLGMGFYHHKFGDILQKYSYMNILTGNLGIQAVYNITPKWSVYVEPGIALQPKYYDVNDKDKLTVSAYLSAGITYSFNNLFDNISKGKSKEAAAKPVNSAEIDRMNQQINDMRAQIEGLQNELEKSKVVDARKKVVLEPMREMPAVNIQFDTMGDYLNEQEAAKLDDIGVWMQDHPNSISVVPFADSQADVALEKELKQKRVDAITKVLTEKYGIDRKRILTASAEELGYVNKTQAAAMIIFMSE</sequence>
<comment type="caution">
    <text evidence="3">The sequence shown here is derived from an EMBL/GenBank/DDBJ whole genome shotgun (WGS) entry which is preliminary data.</text>
</comment>
<protein>
    <recommendedName>
        <fullName evidence="5">OmpA-like domain-containing protein</fullName>
    </recommendedName>
</protein>
<dbReference type="SUPFAM" id="SSF103088">
    <property type="entry name" value="OmpA-like"/>
    <property type="match status" value="1"/>
</dbReference>